<name>A0ABN9C090_9NEOB</name>
<dbReference type="Proteomes" id="UP001162483">
    <property type="component" value="Unassembled WGS sequence"/>
</dbReference>
<reference evidence="2" key="1">
    <citation type="submission" date="2023-05" db="EMBL/GenBank/DDBJ databases">
        <authorList>
            <person name="Stuckert A."/>
        </authorList>
    </citation>
    <scope>NUCLEOTIDE SEQUENCE</scope>
</reference>
<sequence>MFIEHHSGHTIPHPLKRDKRALPGLSNCSRDRKKTNRKPTSAGEPRGPVRDNEAKHTEHPVV</sequence>
<keyword evidence="3" id="KW-1185">Reference proteome</keyword>
<comment type="caution">
    <text evidence="2">The sequence shown here is derived from an EMBL/GenBank/DDBJ whole genome shotgun (WGS) entry which is preliminary data.</text>
</comment>
<proteinExistence type="predicted"/>
<evidence type="ECO:0000313" key="2">
    <source>
        <dbReference type="EMBL" id="CAI9553422.1"/>
    </source>
</evidence>
<protein>
    <submittedName>
        <fullName evidence="2">Uncharacterized protein</fullName>
    </submittedName>
</protein>
<accession>A0ABN9C090</accession>
<organism evidence="2 3">
    <name type="scientific">Staurois parvus</name>
    <dbReference type="NCBI Taxonomy" id="386267"/>
    <lineage>
        <taxon>Eukaryota</taxon>
        <taxon>Metazoa</taxon>
        <taxon>Chordata</taxon>
        <taxon>Craniata</taxon>
        <taxon>Vertebrata</taxon>
        <taxon>Euteleostomi</taxon>
        <taxon>Amphibia</taxon>
        <taxon>Batrachia</taxon>
        <taxon>Anura</taxon>
        <taxon>Neobatrachia</taxon>
        <taxon>Ranoidea</taxon>
        <taxon>Ranidae</taxon>
        <taxon>Staurois</taxon>
    </lineage>
</organism>
<feature type="compositionally biased region" description="Basic and acidic residues" evidence="1">
    <location>
        <begin position="47"/>
        <end position="62"/>
    </location>
</feature>
<evidence type="ECO:0000313" key="3">
    <source>
        <dbReference type="Proteomes" id="UP001162483"/>
    </source>
</evidence>
<evidence type="ECO:0000256" key="1">
    <source>
        <dbReference type="SAM" id="MobiDB-lite"/>
    </source>
</evidence>
<dbReference type="EMBL" id="CATNWA010007149">
    <property type="protein sequence ID" value="CAI9553422.1"/>
    <property type="molecule type" value="Genomic_DNA"/>
</dbReference>
<gene>
    <name evidence="2" type="ORF">SPARVUS_LOCUS4042229</name>
</gene>
<feature type="region of interest" description="Disordered" evidence="1">
    <location>
        <begin position="1"/>
        <end position="62"/>
    </location>
</feature>